<reference evidence="1" key="1">
    <citation type="submission" date="2021-01" db="EMBL/GenBank/DDBJ databases">
        <title>Fulvivirga kasyanovii gen. nov., sp nov., a novel member of the phylum Bacteroidetes isolated from seawater in a mussel farm.</title>
        <authorList>
            <person name="Zhao L.-H."/>
            <person name="Wang Z.-J."/>
        </authorList>
    </citation>
    <scope>NUCLEOTIDE SEQUENCE</scope>
    <source>
        <strain evidence="1">2943</strain>
    </source>
</reference>
<protein>
    <submittedName>
        <fullName evidence="1">Uncharacterized protein</fullName>
    </submittedName>
</protein>
<dbReference type="AlphaFoldDB" id="A0A937F7X8"/>
<proteinExistence type="predicted"/>
<gene>
    <name evidence="1" type="ORF">JL102_14630</name>
</gene>
<keyword evidence="2" id="KW-1185">Reference proteome</keyword>
<evidence type="ECO:0000313" key="1">
    <source>
        <dbReference type="EMBL" id="MBL3657380.1"/>
    </source>
</evidence>
<evidence type="ECO:0000313" key="2">
    <source>
        <dbReference type="Proteomes" id="UP000659388"/>
    </source>
</evidence>
<name>A0A937F7X8_9BACT</name>
<accession>A0A937F7X8</accession>
<sequence>MDDILMDWLDYNQKKEKDYMYFSCSTPWEVNYLISKIQAVDSTIRREKIIRAIQDCCKSIPSPKARELFVKCVLTQLNLNDGIMEF</sequence>
<dbReference type="EMBL" id="JAESIY010000007">
    <property type="protein sequence ID" value="MBL3657380.1"/>
    <property type="molecule type" value="Genomic_DNA"/>
</dbReference>
<organism evidence="1 2">
    <name type="scientific">Fulvivirga sediminis</name>
    <dbReference type="NCBI Taxonomy" id="2803949"/>
    <lineage>
        <taxon>Bacteria</taxon>
        <taxon>Pseudomonadati</taxon>
        <taxon>Bacteroidota</taxon>
        <taxon>Cytophagia</taxon>
        <taxon>Cytophagales</taxon>
        <taxon>Fulvivirgaceae</taxon>
        <taxon>Fulvivirga</taxon>
    </lineage>
</organism>
<dbReference type="RefSeq" id="WP_202245156.1">
    <property type="nucleotide sequence ID" value="NZ_JAESIY010000007.1"/>
</dbReference>
<comment type="caution">
    <text evidence="1">The sequence shown here is derived from an EMBL/GenBank/DDBJ whole genome shotgun (WGS) entry which is preliminary data.</text>
</comment>
<dbReference type="Proteomes" id="UP000659388">
    <property type="component" value="Unassembled WGS sequence"/>
</dbReference>